<reference evidence="2 3" key="1">
    <citation type="submission" date="2017-03" db="EMBL/GenBank/DDBJ databases">
        <title>Genome sequence of Methanobrevibacter wosei.</title>
        <authorList>
            <person name="Poehlein A."/>
            <person name="Seedorf H."/>
            <person name="Daniel R."/>
        </authorList>
    </citation>
    <scope>NUCLEOTIDE SEQUENCE [LARGE SCALE GENOMIC DNA]</scope>
    <source>
        <strain evidence="2 3">DSM 11979</strain>
    </source>
</reference>
<keyword evidence="1" id="KW-0812">Transmembrane</keyword>
<dbReference type="Pfam" id="PF11299">
    <property type="entry name" value="DUF3100"/>
    <property type="match status" value="1"/>
</dbReference>
<comment type="caution">
    <text evidence="2">The sequence shown here is derived from an EMBL/GenBank/DDBJ whole genome shotgun (WGS) entry which is preliminary data.</text>
</comment>
<gene>
    <name evidence="2" type="ORF">MBBWO_00590</name>
</gene>
<dbReference type="OrthoDB" id="293233at2157"/>
<feature type="transmembrane region" description="Helical" evidence="1">
    <location>
        <begin position="96"/>
        <end position="116"/>
    </location>
</feature>
<dbReference type="EMBL" id="MZGU01000001">
    <property type="protein sequence ID" value="PWB87281.1"/>
    <property type="molecule type" value="Genomic_DNA"/>
</dbReference>
<evidence type="ECO:0000256" key="1">
    <source>
        <dbReference type="SAM" id="Phobius"/>
    </source>
</evidence>
<proteinExistence type="predicted"/>
<evidence type="ECO:0008006" key="4">
    <source>
        <dbReference type="Google" id="ProtNLM"/>
    </source>
</evidence>
<keyword evidence="3" id="KW-1185">Reference proteome</keyword>
<feature type="transmembrane region" description="Helical" evidence="1">
    <location>
        <begin position="220"/>
        <end position="244"/>
    </location>
</feature>
<dbReference type="AlphaFoldDB" id="A0A2U1S9Q0"/>
<dbReference type="InterPro" id="IPR021450">
    <property type="entry name" value="DUF3100"/>
</dbReference>
<evidence type="ECO:0000313" key="2">
    <source>
        <dbReference type="EMBL" id="PWB87281.1"/>
    </source>
</evidence>
<feature type="transmembrane region" description="Helical" evidence="1">
    <location>
        <begin position="136"/>
        <end position="154"/>
    </location>
</feature>
<feature type="transmembrane region" description="Helical" evidence="1">
    <location>
        <begin position="256"/>
        <end position="278"/>
    </location>
</feature>
<feature type="transmembrane region" description="Helical" evidence="1">
    <location>
        <begin position="187"/>
        <end position="214"/>
    </location>
</feature>
<sequence length="308" mass="34130">MKNYNNKIFGREDIIEENIKEANEDSEELEEKPWKDYKLHLVVLVIVIIAEWIGKREIHLSDSVSLIIMPLLYSMVLGLALVLSKRFKWISLKQSRIAEASMLLFIGPLLCKLAVSSGQSIQLLFDVGPALILQEFGNLGTIFFALPIALLLGYKRETIGMTNSIGREPNVAVVIDKYGFNSPETRGVLMIFIVGTVIGTLYISFLSSICVSALPLHPYAFAMASGVGSASLNAAALAPILAYFPELTLNIEAFAGFSNLLSFCVGIYLCIFVAIPLAEKLYNFLEPKIGRTRSDLKNIKENDDKEMK</sequence>
<keyword evidence="1" id="KW-1133">Transmembrane helix</keyword>
<accession>A0A2U1S9Q0</accession>
<organism evidence="2 3">
    <name type="scientific">Methanobrevibacter woesei</name>
    <dbReference type="NCBI Taxonomy" id="190976"/>
    <lineage>
        <taxon>Archaea</taxon>
        <taxon>Methanobacteriati</taxon>
        <taxon>Methanobacteriota</taxon>
        <taxon>Methanomada group</taxon>
        <taxon>Methanobacteria</taxon>
        <taxon>Methanobacteriales</taxon>
        <taxon>Methanobacteriaceae</taxon>
        <taxon>Methanobrevibacter</taxon>
    </lineage>
</organism>
<name>A0A2U1S9Q0_9EURY</name>
<evidence type="ECO:0000313" key="3">
    <source>
        <dbReference type="Proteomes" id="UP000245577"/>
    </source>
</evidence>
<dbReference type="Proteomes" id="UP000245577">
    <property type="component" value="Unassembled WGS sequence"/>
</dbReference>
<protein>
    <recommendedName>
        <fullName evidence="4">DUF3100 domain-containing protein</fullName>
    </recommendedName>
</protein>
<feature type="transmembrane region" description="Helical" evidence="1">
    <location>
        <begin position="37"/>
        <end position="54"/>
    </location>
</feature>
<dbReference type="RefSeq" id="WP_116668893.1">
    <property type="nucleotide sequence ID" value="NZ_CASEFK010000001.1"/>
</dbReference>
<keyword evidence="1" id="KW-0472">Membrane</keyword>
<feature type="transmembrane region" description="Helical" evidence="1">
    <location>
        <begin position="66"/>
        <end position="84"/>
    </location>
</feature>